<proteinExistence type="predicted"/>
<feature type="transmembrane region" description="Helical" evidence="2">
    <location>
        <begin position="434"/>
        <end position="454"/>
    </location>
</feature>
<evidence type="ECO:0000313" key="5">
    <source>
        <dbReference type="EMBL" id="CAA0107809.1"/>
    </source>
</evidence>
<dbReference type="Proteomes" id="UP000441399">
    <property type="component" value="Unassembled WGS sequence"/>
</dbReference>
<dbReference type="Pfam" id="PF13584">
    <property type="entry name" value="BatD"/>
    <property type="match status" value="2"/>
</dbReference>
<keyword evidence="2" id="KW-0812">Transmembrane</keyword>
<dbReference type="EMBL" id="CACSIO010000012">
    <property type="protein sequence ID" value="CAA0107809.1"/>
    <property type="molecule type" value="Genomic_DNA"/>
</dbReference>
<protein>
    <recommendedName>
        <fullName evidence="4">DUF7939 domain-containing protein</fullName>
    </recommendedName>
</protein>
<dbReference type="InterPro" id="IPR057699">
    <property type="entry name" value="DUF7939"/>
</dbReference>
<organism evidence="5 6">
    <name type="scientific">BD1-7 clade bacterium</name>
    <dbReference type="NCBI Taxonomy" id="2029982"/>
    <lineage>
        <taxon>Bacteria</taxon>
        <taxon>Pseudomonadati</taxon>
        <taxon>Pseudomonadota</taxon>
        <taxon>Gammaproteobacteria</taxon>
        <taxon>Cellvibrionales</taxon>
        <taxon>Spongiibacteraceae</taxon>
        <taxon>BD1-7 clade</taxon>
    </lineage>
</organism>
<evidence type="ECO:0000313" key="6">
    <source>
        <dbReference type="Proteomes" id="UP000441399"/>
    </source>
</evidence>
<evidence type="ECO:0000256" key="3">
    <source>
        <dbReference type="SAM" id="SignalP"/>
    </source>
</evidence>
<reference evidence="5 6" key="1">
    <citation type="submission" date="2019-11" db="EMBL/GenBank/DDBJ databases">
        <authorList>
            <person name="Holert J."/>
        </authorList>
    </citation>
    <scope>NUCLEOTIDE SEQUENCE [LARGE SCALE GENOMIC DNA]</scope>
    <source>
        <strain evidence="5">SB11_3</strain>
    </source>
</reference>
<accession>A0A5S9PSU9</accession>
<name>A0A5S9PSU9_9GAMM</name>
<feature type="chain" id="PRO_5024876622" description="DUF7939 domain-containing protein" evidence="3">
    <location>
        <begin position="36"/>
        <end position="580"/>
    </location>
</feature>
<evidence type="ECO:0000256" key="2">
    <source>
        <dbReference type="SAM" id="Phobius"/>
    </source>
</evidence>
<gene>
    <name evidence="5" type="ORF">OPDIPICF_01257</name>
</gene>
<feature type="region of interest" description="Disordered" evidence="1">
    <location>
        <begin position="405"/>
        <end position="424"/>
    </location>
</feature>
<dbReference type="AlphaFoldDB" id="A0A5S9PSU9"/>
<feature type="signal peptide" evidence="3">
    <location>
        <begin position="1"/>
        <end position="35"/>
    </location>
</feature>
<evidence type="ECO:0000259" key="4">
    <source>
        <dbReference type="Pfam" id="PF25607"/>
    </source>
</evidence>
<dbReference type="OrthoDB" id="5293418at2"/>
<feature type="domain" description="DUF7939" evidence="4">
    <location>
        <begin position="479"/>
        <end position="551"/>
    </location>
</feature>
<keyword evidence="3" id="KW-0732">Signal</keyword>
<dbReference type="Pfam" id="PF25607">
    <property type="entry name" value="DUF7939"/>
    <property type="match status" value="1"/>
</dbReference>
<dbReference type="PANTHER" id="PTHR40940:SF1">
    <property type="entry name" value="PROTEIN BATD"/>
    <property type="match status" value="1"/>
</dbReference>
<keyword evidence="2" id="KW-1133">Transmembrane helix</keyword>
<keyword evidence="6" id="KW-1185">Reference proteome</keyword>
<sequence>MVISATPSLIKPTVRRAIAVLAIAASMCGAQVALAAKVTLDRTQISMSESATLTVEAEDDGALPDDVLRNLERNFDVTSRGQSKQTSCVNFSCTSTSSTAYMLEPKAPGIYTIPGFTLDGETVAARQLQVNAINTDPTKGPVSNIFAELSVDNQEVTLQQQVLLTVKVNTAVNLTDLNIEPLNIPNTLLKEIGQTSYQRTLGGKLFQTYEVRYALFPQASGTLQIPPVTVHVARPDGGRQGFRSLFSSNRQERVRTNSETVDVTTPPPHEGDWLPAQTMSLKDSWSSDLQDLKVGDSITRTITTTALGLSAEQLPPITMDGTANYKTYPDQPTSEDRQNERGIVGIHTDSIAIVPTQSGTVTLPAIQLQWWNLTTQKLQTAELPAVTLTVKPNPDAAIAPQAAPSEPALLNPQPTAEPPKSASAVQVDHQHLRLWQIATAISSVLALVFLVLWLNSRRRPTAISDEQAAPSAEASQLPAALNALKSACQLGQPEAIRIKLLAWAKLRWPEASAYSTMDVARLLQSSQANDALKALDAALFQGEPGQPQHWQTIADSCEKSQATANIMSKDQLAPLYPNNG</sequence>
<keyword evidence="2" id="KW-0472">Membrane</keyword>
<dbReference type="PANTHER" id="PTHR40940">
    <property type="entry name" value="PROTEIN BATD-RELATED"/>
    <property type="match status" value="1"/>
</dbReference>
<feature type="region of interest" description="Disordered" evidence="1">
    <location>
        <begin position="318"/>
        <end position="337"/>
    </location>
</feature>
<evidence type="ECO:0000256" key="1">
    <source>
        <dbReference type="SAM" id="MobiDB-lite"/>
    </source>
</evidence>
<dbReference type="InterPro" id="IPR025738">
    <property type="entry name" value="BatD"/>
</dbReference>